<dbReference type="InterPro" id="IPR010827">
    <property type="entry name" value="BamA/TamA_POTRA"/>
</dbReference>
<gene>
    <name evidence="2" type="ORF">QQ008_21080</name>
</gene>
<evidence type="ECO:0000313" key="2">
    <source>
        <dbReference type="EMBL" id="MDN5203899.1"/>
    </source>
</evidence>
<keyword evidence="3" id="KW-1185">Reference proteome</keyword>
<dbReference type="RefSeq" id="WP_346753923.1">
    <property type="nucleotide sequence ID" value="NZ_JAUJEA010000009.1"/>
</dbReference>
<dbReference type="Proteomes" id="UP001172082">
    <property type="component" value="Unassembled WGS sequence"/>
</dbReference>
<sequence>MKRSNKLWIALIFLLSVPIFQLYGQKNILDVRFEGLKKTKPSYLNKFIQSSIKAPFDSLKAREDVQKLRNLNLFLNVDYHTKDSLNSIILIFQCEEALSLLPMINFGGVKENFWFQVGALEFNWQGRGKTVGGFYRYDQRHSFQIFQQTPYINSSKWGYTLSFLKLSTIEPIYINTSSIDYEYDNITAEFLPRYTFKFGHHLQFGTAYIREKYTPLGMSEDAITVPIQNKMILKTVYTWQNLDYFFHYIEGLSNEFFVESVVNTSTTEFFWKIFNQTRYFKRIGKGGNLALRLRLGISKDNGSPFAPFVLDSYVNIRGAGNRVFRGSGEWTLNAEYRQTILDKKIGTLQAVIFNDMGGWRIAGQGLDSEFEEFKSSIFSGLGLRLYSKKIYNLIMRIDYGLNPRNTTENGFVIGLGQYF</sequence>
<dbReference type="Gene3D" id="3.10.20.310">
    <property type="entry name" value="membrane protein fhac"/>
    <property type="match status" value="1"/>
</dbReference>
<dbReference type="EMBL" id="JAUJEA010000009">
    <property type="protein sequence ID" value="MDN5203899.1"/>
    <property type="molecule type" value="Genomic_DNA"/>
</dbReference>
<dbReference type="Pfam" id="PF07244">
    <property type="entry name" value="POTRA"/>
    <property type="match status" value="1"/>
</dbReference>
<comment type="caution">
    <text evidence="2">The sequence shown here is derived from an EMBL/GenBank/DDBJ whole genome shotgun (WGS) entry which is preliminary data.</text>
</comment>
<evidence type="ECO:0000313" key="3">
    <source>
        <dbReference type="Proteomes" id="UP001172082"/>
    </source>
</evidence>
<dbReference type="Gene3D" id="2.40.160.50">
    <property type="entry name" value="membrane protein fhac: a member of the omp85/tpsb transporter family"/>
    <property type="match status" value="1"/>
</dbReference>
<reference evidence="2" key="1">
    <citation type="submission" date="2023-06" db="EMBL/GenBank/DDBJ databases">
        <title>Genomic of Parafulvivirga corallium.</title>
        <authorList>
            <person name="Wang G."/>
        </authorList>
    </citation>
    <scope>NUCLEOTIDE SEQUENCE</scope>
    <source>
        <strain evidence="2">BMA10</strain>
    </source>
</reference>
<evidence type="ECO:0000259" key="1">
    <source>
        <dbReference type="Pfam" id="PF07244"/>
    </source>
</evidence>
<protein>
    <submittedName>
        <fullName evidence="2">POTRA domain-containing protein</fullName>
    </submittedName>
</protein>
<accession>A0ABT8KT13</accession>
<organism evidence="2 3">
    <name type="scientific">Splendidivirga corallicola</name>
    <dbReference type="NCBI Taxonomy" id="3051826"/>
    <lineage>
        <taxon>Bacteria</taxon>
        <taxon>Pseudomonadati</taxon>
        <taxon>Bacteroidota</taxon>
        <taxon>Cytophagia</taxon>
        <taxon>Cytophagales</taxon>
        <taxon>Splendidivirgaceae</taxon>
        <taxon>Splendidivirga</taxon>
    </lineage>
</organism>
<proteinExistence type="predicted"/>
<feature type="domain" description="POTRA" evidence="1">
    <location>
        <begin position="30"/>
        <end position="96"/>
    </location>
</feature>
<name>A0ABT8KT13_9BACT</name>